<protein>
    <recommendedName>
        <fullName evidence="7">Calmodulin</fullName>
    </recommendedName>
</protein>
<evidence type="ECO:0000256" key="1">
    <source>
        <dbReference type="ARBA" id="ARBA00022737"/>
    </source>
</evidence>
<dbReference type="PROSITE" id="PS50297">
    <property type="entry name" value="ANK_REP_REGION"/>
    <property type="match status" value="1"/>
</dbReference>
<evidence type="ECO:0000256" key="2">
    <source>
        <dbReference type="ARBA" id="ARBA00023043"/>
    </source>
</evidence>
<keyword evidence="1" id="KW-0677">Repeat</keyword>
<dbReference type="Pfam" id="PF12796">
    <property type="entry name" value="Ank_2"/>
    <property type="match status" value="1"/>
</dbReference>
<dbReference type="AlphaFoldDB" id="A0AAD2CQ47"/>
<gene>
    <name evidence="5" type="ORF">CYCCA115_LOCUS7478</name>
</gene>
<evidence type="ECO:0008006" key="7">
    <source>
        <dbReference type="Google" id="ProtNLM"/>
    </source>
</evidence>
<dbReference type="PROSITE" id="PS50088">
    <property type="entry name" value="ANK_REPEAT"/>
    <property type="match status" value="1"/>
</dbReference>
<feature type="chain" id="PRO_5042013390" description="Calmodulin" evidence="4">
    <location>
        <begin position="24"/>
        <end position="518"/>
    </location>
</feature>
<dbReference type="EMBL" id="CAKOGP040001001">
    <property type="protein sequence ID" value="CAJ1941351.1"/>
    <property type="molecule type" value="Genomic_DNA"/>
</dbReference>
<evidence type="ECO:0000256" key="3">
    <source>
        <dbReference type="PROSITE-ProRule" id="PRU00023"/>
    </source>
</evidence>
<evidence type="ECO:0000313" key="6">
    <source>
        <dbReference type="Proteomes" id="UP001295423"/>
    </source>
</evidence>
<dbReference type="Gene3D" id="1.25.40.20">
    <property type="entry name" value="Ankyrin repeat-containing domain"/>
    <property type="match status" value="1"/>
</dbReference>
<keyword evidence="6" id="KW-1185">Reference proteome</keyword>
<organism evidence="5 6">
    <name type="scientific">Cylindrotheca closterium</name>
    <dbReference type="NCBI Taxonomy" id="2856"/>
    <lineage>
        <taxon>Eukaryota</taxon>
        <taxon>Sar</taxon>
        <taxon>Stramenopiles</taxon>
        <taxon>Ochrophyta</taxon>
        <taxon>Bacillariophyta</taxon>
        <taxon>Bacillariophyceae</taxon>
        <taxon>Bacillariophycidae</taxon>
        <taxon>Bacillariales</taxon>
        <taxon>Bacillariaceae</taxon>
        <taxon>Cylindrotheca</taxon>
    </lineage>
</organism>
<dbReference type="SUPFAM" id="SSF48403">
    <property type="entry name" value="Ankyrin repeat"/>
    <property type="match status" value="1"/>
</dbReference>
<feature type="signal peptide" evidence="4">
    <location>
        <begin position="1"/>
        <end position="23"/>
    </location>
</feature>
<dbReference type="SMART" id="SM00248">
    <property type="entry name" value="ANK"/>
    <property type="match status" value="4"/>
</dbReference>
<dbReference type="PANTHER" id="PTHR24173">
    <property type="entry name" value="ANKYRIN REPEAT CONTAINING"/>
    <property type="match status" value="1"/>
</dbReference>
<feature type="repeat" description="ANK" evidence="3">
    <location>
        <begin position="402"/>
        <end position="426"/>
    </location>
</feature>
<evidence type="ECO:0000313" key="5">
    <source>
        <dbReference type="EMBL" id="CAJ1941351.1"/>
    </source>
</evidence>
<comment type="caution">
    <text evidence="5">The sequence shown here is derived from an EMBL/GenBank/DDBJ whole genome shotgun (WGS) entry which is preliminary data.</text>
</comment>
<dbReference type="InterPro" id="IPR002110">
    <property type="entry name" value="Ankyrin_rpt"/>
</dbReference>
<accession>A0AAD2CQ47</accession>
<reference evidence="5" key="1">
    <citation type="submission" date="2023-08" db="EMBL/GenBank/DDBJ databases">
        <authorList>
            <person name="Audoor S."/>
            <person name="Bilcke G."/>
        </authorList>
    </citation>
    <scope>NUCLEOTIDE SEQUENCE</scope>
</reference>
<dbReference type="Proteomes" id="UP001295423">
    <property type="component" value="Unassembled WGS sequence"/>
</dbReference>
<sequence>MKITIIALPLCLFVLQGPLATSAFSANKPSSPSIRTKDHSYVTSLFYRKHEHEDEHKSKRAKQKTRRRVYKHLFRHYGDISFDSWLRCEDPQSFLLSIGYTQGEIDKLSNDFPPLLTLNVHDQLASKVRFLVETLGGGEGRLTWNQDQDKIETSFIMSPDDGEAECSLLDNSESSGDQHSLRLSTISKMNAPAGFFGCSLDREVGPYHAYLQHSGLLCGPELLAEPTRFVEFLEASKSIEAFSELCQQWSDPKEATDKHSTETIGAFLDSITPGLLPVAKKDTSYFVDLLLQHGYNPLEYDTNTGIGPLHWLAGRGQLAGTQSVVQALLQEHDESSLLELLDNTRDPKMGATPFHWAACGMNTSLQGGGGSIEVCRWIIDRVFEEGDKDALVKLCNLPCWTNQSTPLMYAAWGGNLKLCELLLEEGGADPMHADKLGQSALHWAAAAGHLSVCQYLAGECDRQLLSLASAPKAEQDASSAKDQIERQILEPDNSGMTPLDYAMQHDRKDVIEWMKKLL</sequence>
<proteinExistence type="predicted"/>
<dbReference type="InterPro" id="IPR036770">
    <property type="entry name" value="Ankyrin_rpt-contain_sf"/>
</dbReference>
<evidence type="ECO:0000256" key="4">
    <source>
        <dbReference type="SAM" id="SignalP"/>
    </source>
</evidence>
<dbReference type="PANTHER" id="PTHR24173:SF74">
    <property type="entry name" value="ANKYRIN REPEAT DOMAIN-CONTAINING PROTEIN 16"/>
    <property type="match status" value="1"/>
</dbReference>
<keyword evidence="2 3" id="KW-0040">ANK repeat</keyword>
<name>A0AAD2CQ47_9STRA</name>
<keyword evidence="4" id="KW-0732">Signal</keyword>